<reference evidence="9 10" key="1">
    <citation type="submission" date="2019-12" db="EMBL/GenBank/DDBJ databases">
        <title>Whole-genome analyses of novel actinobacteria.</title>
        <authorList>
            <person name="Sahin N."/>
            <person name="Saygin H."/>
        </authorList>
    </citation>
    <scope>NUCLEOTIDE SEQUENCE [LARGE SCALE GENOMIC DNA]</scope>
    <source>
        <strain evidence="9 10">KC615</strain>
    </source>
</reference>
<dbReference type="GO" id="GO:0016887">
    <property type="term" value="F:ATP hydrolysis activity"/>
    <property type="evidence" value="ECO:0007669"/>
    <property type="project" value="InterPro"/>
</dbReference>
<gene>
    <name evidence="9" type="ORF">GSM42_02240</name>
</gene>
<dbReference type="InterPro" id="IPR027417">
    <property type="entry name" value="P-loop_NTPase"/>
</dbReference>
<comment type="catalytic activity">
    <reaction evidence="4">
        <text>a quaternary ammonium(out) + ATP + H2O = a quaternary ammonium(in) + ADP + phosphate + H(+)</text>
        <dbReference type="Rhea" id="RHEA:11036"/>
        <dbReference type="ChEBI" id="CHEBI:15377"/>
        <dbReference type="ChEBI" id="CHEBI:15378"/>
        <dbReference type="ChEBI" id="CHEBI:30616"/>
        <dbReference type="ChEBI" id="CHEBI:35267"/>
        <dbReference type="ChEBI" id="CHEBI:43474"/>
        <dbReference type="ChEBI" id="CHEBI:456216"/>
        <dbReference type="EC" id="7.6.2.9"/>
    </reaction>
</comment>
<dbReference type="SMART" id="SM00382">
    <property type="entry name" value="AAA"/>
    <property type="match status" value="1"/>
</dbReference>
<comment type="caution">
    <text evidence="9">The sequence shown here is derived from an EMBL/GenBank/DDBJ whole genome shotgun (WGS) entry which is preliminary data.</text>
</comment>
<dbReference type="GO" id="GO:0015418">
    <property type="term" value="F:ABC-type quaternary ammonium compound transporting activity"/>
    <property type="evidence" value="ECO:0007669"/>
    <property type="project" value="UniProtKB-EC"/>
</dbReference>
<feature type="domain" description="ABC transporter" evidence="8">
    <location>
        <begin position="12"/>
        <end position="242"/>
    </location>
</feature>
<evidence type="ECO:0000256" key="2">
    <source>
        <dbReference type="ARBA" id="ARBA00022741"/>
    </source>
</evidence>
<dbReference type="PANTHER" id="PTHR42781:SF4">
    <property type="entry name" value="SPERMIDINE_PUTRESCINE IMPORT ATP-BINDING PROTEIN POTA"/>
    <property type="match status" value="1"/>
</dbReference>
<dbReference type="Gene3D" id="3.40.50.300">
    <property type="entry name" value="P-loop containing nucleotide triphosphate hydrolases"/>
    <property type="match status" value="1"/>
</dbReference>
<dbReference type="InterPro" id="IPR017871">
    <property type="entry name" value="ABC_transporter-like_CS"/>
</dbReference>
<dbReference type="InterPro" id="IPR003593">
    <property type="entry name" value="AAA+_ATPase"/>
</dbReference>
<dbReference type="Pfam" id="PF00005">
    <property type="entry name" value="ABC_tran"/>
    <property type="match status" value="1"/>
</dbReference>
<dbReference type="RefSeq" id="WP_160799594.1">
    <property type="nucleotide sequence ID" value="NZ_WUUL01000001.1"/>
</dbReference>
<comment type="subunit">
    <text evidence="5">The complex is composed of two ATP-binding proteins (OpuCA), two transmembrane proteins (OpuCB and OpuCD) and a solute-binding protein (OpuCC).</text>
</comment>
<protein>
    <recommendedName>
        <fullName evidence="7">Carnitine transport ATP-binding protein OpuCA</fullName>
        <ecNumber evidence="6">7.6.2.9</ecNumber>
    </recommendedName>
</protein>
<dbReference type="PANTHER" id="PTHR42781">
    <property type="entry name" value="SPERMIDINE/PUTRESCINE IMPORT ATP-BINDING PROTEIN POTA"/>
    <property type="match status" value="1"/>
</dbReference>
<accession>A0A6I4VQ93</accession>
<evidence type="ECO:0000313" key="9">
    <source>
        <dbReference type="EMBL" id="MXQ52588.1"/>
    </source>
</evidence>
<evidence type="ECO:0000256" key="7">
    <source>
        <dbReference type="ARBA" id="ARBA00070305"/>
    </source>
</evidence>
<proteinExistence type="predicted"/>
<keyword evidence="2" id="KW-0547">Nucleotide-binding</keyword>
<dbReference type="PROSITE" id="PS50893">
    <property type="entry name" value="ABC_TRANSPORTER_2"/>
    <property type="match status" value="1"/>
</dbReference>
<dbReference type="EC" id="7.6.2.9" evidence="6"/>
<dbReference type="InterPro" id="IPR050093">
    <property type="entry name" value="ABC_SmlMolc_Importer"/>
</dbReference>
<dbReference type="Proteomes" id="UP000430692">
    <property type="component" value="Unassembled WGS sequence"/>
</dbReference>
<keyword evidence="3 9" id="KW-0067">ATP-binding</keyword>
<evidence type="ECO:0000256" key="6">
    <source>
        <dbReference type="ARBA" id="ARBA00066388"/>
    </source>
</evidence>
<dbReference type="SUPFAM" id="SSF52540">
    <property type="entry name" value="P-loop containing nucleoside triphosphate hydrolases"/>
    <property type="match status" value="1"/>
</dbReference>
<dbReference type="EMBL" id="WUUL01000001">
    <property type="protein sequence ID" value="MXQ52588.1"/>
    <property type="molecule type" value="Genomic_DNA"/>
</dbReference>
<evidence type="ECO:0000259" key="8">
    <source>
        <dbReference type="PROSITE" id="PS50893"/>
    </source>
</evidence>
<sequence length="374" mass="42148">MAGSDISLKTSISLDSITKIYKGNTVIDHIDLDLQEGEFLSLLGPSGSGKTTILRMVAGLVTPDEGKVILRGEDISFTPPNKRNMGMVFQQYALFPHMTIQENVTYGLKARKLPKAEITERVQKYLELVDLKHLAGRRPRELSGGQQQRVSLARALAVEPVVLLFDEPLSNLDVRLKEQMLKEIRHLHRKLGFTAIYVTHDQNEALYLSDKIAVLNKGKIEQFSSPEEILKNPTSAFVADFFGYTNRIENVVLMDEQTAQIGDVKIPVGHLGIDAHPNDQGFLLLRLNAAQILDLQNQQTFMDEKEATAIRAEIRDSRYLGDETELRLHIRDGIEQEITVKLPQMLTPLPPEGMQIRFRFQAEAICFYKGDGRT</sequence>
<dbReference type="FunFam" id="3.40.50.300:FF:000425">
    <property type="entry name" value="Probable ABC transporter, ATP-binding subunit"/>
    <property type="match status" value="1"/>
</dbReference>
<evidence type="ECO:0000256" key="3">
    <source>
        <dbReference type="ARBA" id="ARBA00022840"/>
    </source>
</evidence>
<dbReference type="InterPro" id="IPR003439">
    <property type="entry name" value="ABC_transporter-like_ATP-bd"/>
</dbReference>
<keyword evidence="1" id="KW-0813">Transport</keyword>
<organism evidence="9 10">
    <name type="scientific">Shimazuella alba</name>
    <dbReference type="NCBI Taxonomy" id="2690964"/>
    <lineage>
        <taxon>Bacteria</taxon>
        <taxon>Bacillati</taxon>
        <taxon>Bacillota</taxon>
        <taxon>Bacilli</taxon>
        <taxon>Bacillales</taxon>
        <taxon>Thermoactinomycetaceae</taxon>
        <taxon>Shimazuella</taxon>
    </lineage>
</organism>
<dbReference type="GO" id="GO:0005524">
    <property type="term" value="F:ATP binding"/>
    <property type="evidence" value="ECO:0007669"/>
    <property type="project" value="UniProtKB-KW"/>
</dbReference>
<evidence type="ECO:0000313" key="10">
    <source>
        <dbReference type="Proteomes" id="UP000430692"/>
    </source>
</evidence>
<evidence type="ECO:0000256" key="5">
    <source>
        <dbReference type="ARBA" id="ARBA00063934"/>
    </source>
</evidence>
<evidence type="ECO:0000256" key="1">
    <source>
        <dbReference type="ARBA" id="ARBA00022448"/>
    </source>
</evidence>
<evidence type="ECO:0000256" key="4">
    <source>
        <dbReference type="ARBA" id="ARBA00052482"/>
    </source>
</evidence>
<dbReference type="PROSITE" id="PS00211">
    <property type="entry name" value="ABC_TRANSPORTER_1"/>
    <property type="match status" value="1"/>
</dbReference>
<keyword evidence="10" id="KW-1185">Reference proteome</keyword>
<dbReference type="AlphaFoldDB" id="A0A6I4VQ93"/>
<name>A0A6I4VQ93_9BACL</name>